<dbReference type="Proteomes" id="UP000775872">
    <property type="component" value="Unassembled WGS sequence"/>
</dbReference>
<feature type="compositionally biased region" description="Low complexity" evidence="6">
    <location>
        <begin position="106"/>
        <end position="120"/>
    </location>
</feature>
<dbReference type="CDD" id="cd00067">
    <property type="entry name" value="GAL4"/>
    <property type="match status" value="1"/>
</dbReference>
<dbReference type="InterPro" id="IPR007219">
    <property type="entry name" value="XnlR_reg_dom"/>
</dbReference>
<keyword evidence="3" id="KW-0238">DNA-binding</keyword>
<dbReference type="PROSITE" id="PS50048">
    <property type="entry name" value="ZN2_CY6_FUNGAL_2"/>
    <property type="match status" value="1"/>
</dbReference>
<evidence type="ECO:0000256" key="6">
    <source>
        <dbReference type="SAM" id="MobiDB-lite"/>
    </source>
</evidence>
<dbReference type="PANTHER" id="PTHR47424">
    <property type="entry name" value="REGULATORY PROTEIN GAL4"/>
    <property type="match status" value="1"/>
</dbReference>
<evidence type="ECO:0000256" key="5">
    <source>
        <dbReference type="ARBA" id="ARBA00023242"/>
    </source>
</evidence>
<evidence type="ECO:0000256" key="1">
    <source>
        <dbReference type="ARBA" id="ARBA00022723"/>
    </source>
</evidence>
<dbReference type="GO" id="GO:0006351">
    <property type="term" value="P:DNA-templated transcription"/>
    <property type="evidence" value="ECO:0007669"/>
    <property type="project" value="InterPro"/>
</dbReference>
<evidence type="ECO:0000313" key="8">
    <source>
        <dbReference type="EMBL" id="CAH0050707.1"/>
    </source>
</evidence>
<reference evidence="8" key="1">
    <citation type="submission" date="2021-10" db="EMBL/GenBank/DDBJ databases">
        <authorList>
            <person name="Piombo E."/>
        </authorList>
    </citation>
    <scope>NUCLEOTIDE SEQUENCE</scope>
</reference>
<sequence>MDSRPDERRHELRKPFRRQRLKVTSACQACRLRKIKCDGGRPVCNRCQVRGKTCTYSQGSAPLEHQAQHPSPVNQEPAPPKHYHKPILPTPVLPSPSVAEDHYSEPSSISATPTATPATSQDSEPEPDQNRVCYAAHGRFAGEVAAAIDVRAGVAPATTSNLVPFVDAPLFGEIDLLNPQLGFGYTLPPREYADKLIDIYWQYIDPVEPVLDRERFSQDYEAVYAGSGALPHADRDTWLCIFNIVIALAVQRQEAIPLEKRDAEASHYFQRAWALLRPEAILWKPGSIELVQSLMLMNRYLHCTNNQQKTWMTAGLAVRIAQGMCCHLPESLSSKDSSSDAKLKHRVWVSCVALDRCVSWSLGRTSVPSLVHLPMKTNSLAASGTSHMGAEHADKLRRKMELHEIGNQIQLAQTQTRNGLASSLGLPRLYQHDDYISVALQLDSCLSRWEKGLPDEWQLQNLPNVTDRASRAEGYLLQLRLLHSRIFLFRPMLARFYSMKPQQVNLQAASSTLSLIDRLLKDSSAMCIEAGQKIAFLINQTLTPSTESISLLPWWYRVYYLHIAGTIFLAAMFAPDLYTPSVSDSWSIVLSALRAHAHLSAYVQQCIHTFETLSARILQTKFPSSNSCNVDMPLDGTSGFSFGDLFEDVGFDFDTFVFGMEDFPESQEDQ</sequence>
<feature type="region of interest" description="Disordered" evidence="6">
    <location>
        <begin position="62"/>
        <end position="129"/>
    </location>
</feature>
<evidence type="ECO:0000256" key="3">
    <source>
        <dbReference type="ARBA" id="ARBA00023125"/>
    </source>
</evidence>
<dbReference type="InterPro" id="IPR036864">
    <property type="entry name" value="Zn2-C6_fun-type_DNA-bd_sf"/>
</dbReference>
<evidence type="ECO:0000256" key="4">
    <source>
        <dbReference type="ARBA" id="ARBA00023163"/>
    </source>
</evidence>
<organism evidence="8 9">
    <name type="scientific">Clonostachys solani</name>
    <dbReference type="NCBI Taxonomy" id="160281"/>
    <lineage>
        <taxon>Eukaryota</taxon>
        <taxon>Fungi</taxon>
        <taxon>Dikarya</taxon>
        <taxon>Ascomycota</taxon>
        <taxon>Pezizomycotina</taxon>
        <taxon>Sordariomycetes</taxon>
        <taxon>Hypocreomycetidae</taxon>
        <taxon>Hypocreales</taxon>
        <taxon>Bionectriaceae</taxon>
        <taxon>Clonostachys</taxon>
    </lineage>
</organism>
<dbReference type="InterPro" id="IPR001138">
    <property type="entry name" value="Zn2Cys6_DnaBD"/>
</dbReference>
<evidence type="ECO:0000256" key="2">
    <source>
        <dbReference type="ARBA" id="ARBA00023015"/>
    </source>
</evidence>
<dbReference type="PROSITE" id="PS00463">
    <property type="entry name" value="ZN2_CY6_FUNGAL_1"/>
    <property type="match status" value="1"/>
</dbReference>
<evidence type="ECO:0000259" key="7">
    <source>
        <dbReference type="PROSITE" id="PS50048"/>
    </source>
</evidence>
<dbReference type="PANTHER" id="PTHR47424:SF3">
    <property type="entry name" value="REGULATORY PROTEIN GAL4"/>
    <property type="match status" value="1"/>
</dbReference>
<dbReference type="GO" id="GO:0000981">
    <property type="term" value="F:DNA-binding transcription factor activity, RNA polymerase II-specific"/>
    <property type="evidence" value="ECO:0007669"/>
    <property type="project" value="InterPro"/>
</dbReference>
<dbReference type="CDD" id="cd12148">
    <property type="entry name" value="fungal_TF_MHR"/>
    <property type="match status" value="1"/>
</dbReference>
<evidence type="ECO:0000313" key="9">
    <source>
        <dbReference type="Proteomes" id="UP000775872"/>
    </source>
</evidence>
<protein>
    <recommendedName>
        <fullName evidence="7">Zn(2)-C6 fungal-type domain-containing protein</fullName>
    </recommendedName>
</protein>
<keyword evidence="5" id="KW-0539">Nucleus</keyword>
<dbReference type="GO" id="GO:0000978">
    <property type="term" value="F:RNA polymerase II cis-regulatory region sequence-specific DNA binding"/>
    <property type="evidence" value="ECO:0007669"/>
    <property type="project" value="TreeGrafter"/>
</dbReference>
<proteinExistence type="predicted"/>
<dbReference type="EMBL" id="CABFOC020000038">
    <property type="protein sequence ID" value="CAH0050707.1"/>
    <property type="molecule type" value="Genomic_DNA"/>
</dbReference>
<dbReference type="GO" id="GO:0000435">
    <property type="term" value="P:positive regulation of transcription from RNA polymerase II promoter by galactose"/>
    <property type="evidence" value="ECO:0007669"/>
    <property type="project" value="TreeGrafter"/>
</dbReference>
<dbReference type="GO" id="GO:0008270">
    <property type="term" value="F:zinc ion binding"/>
    <property type="evidence" value="ECO:0007669"/>
    <property type="project" value="InterPro"/>
</dbReference>
<dbReference type="Pfam" id="PF04082">
    <property type="entry name" value="Fungal_trans"/>
    <property type="match status" value="1"/>
</dbReference>
<keyword evidence="2" id="KW-0805">Transcription regulation</keyword>
<dbReference type="OrthoDB" id="424974at2759"/>
<comment type="caution">
    <text evidence="8">The sequence shown here is derived from an EMBL/GenBank/DDBJ whole genome shotgun (WGS) entry which is preliminary data.</text>
</comment>
<name>A0A9P0EIS7_9HYPO</name>
<keyword evidence="1" id="KW-0479">Metal-binding</keyword>
<keyword evidence="4" id="KW-0804">Transcription</keyword>
<dbReference type="SMART" id="SM00906">
    <property type="entry name" value="Fungal_trans"/>
    <property type="match status" value="1"/>
</dbReference>
<dbReference type="AlphaFoldDB" id="A0A9P0EIS7"/>
<feature type="domain" description="Zn(2)-C6 fungal-type" evidence="7">
    <location>
        <begin position="26"/>
        <end position="56"/>
    </location>
</feature>
<dbReference type="SUPFAM" id="SSF57701">
    <property type="entry name" value="Zn2/Cys6 DNA-binding domain"/>
    <property type="match status" value="1"/>
</dbReference>
<dbReference type="InterPro" id="IPR051127">
    <property type="entry name" value="Fungal_SecMet_Regulators"/>
</dbReference>
<dbReference type="Gene3D" id="4.10.240.10">
    <property type="entry name" value="Zn(2)-C6 fungal-type DNA-binding domain"/>
    <property type="match status" value="1"/>
</dbReference>
<keyword evidence="9" id="KW-1185">Reference proteome</keyword>
<dbReference type="GO" id="GO:0005634">
    <property type="term" value="C:nucleus"/>
    <property type="evidence" value="ECO:0007669"/>
    <property type="project" value="TreeGrafter"/>
</dbReference>
<accession>A0A9P0EIS7</accession>
<dbReference type="Pfam" id="PF00172">
    <property type="entry name" value="Zn_clus"/>
    <property type="match status" value="1"/>
</dbReference>
<gene>
    <name evidence="8" type="ORF">CSOL1703_00013946</name>
</gene>
<dbReference type="SMART" id="SM00066">
    <property type="entry name" value="GAL4"/>
    <property type="match status" value="1"/>
</dbReference>